<dbReference type="OrthoDB" id="333971at2"/>
<dbReference type="Proteomes" id="UP000321926">
    <property type="component" value="Unassembled WGS sequence"/>
</dbReference>
<name>A0A5C8K8N7_9BACT</name>
<dbReference type="RefSeq" id="WP_147921780.1">
    <property type="nucleotide sequence ID" value="NZ_VRTY01000035.1"/>
</dbReference>
<feature type="signal peptide" evidence="1">
    <location>
        <begin position="1"/>
        <end position="20"/>
    </location>
</feature>
<dbReference type="EMBL" id="VRTY01000035">
    <property type="protein sequence ID" value="TXK46385.1"/>
    <property type="molecule type" value="Genomic_DNA"/>
</dbReference>
<evidence type="ECO:0000313" key="2">
    <source>
        <dbReference type="EMBL" id="TXK46385.1"/>
    </source>
</evidence>
<evidence type="ECO:0000313" key="3">
    <source>
        <dbReference type="Proteomes" id="UP000321926"/>
    </source>
</evidence>
<dbReference type="PROSITE" id="PS51257">
    <property type="entry name" value="PROKAR_LIPOPROTEIN"/>
    <property type="match status" value="1"/>
</dbReference>
<reference evidence="2 3" key="1">
    <citation type="submission" date="2019-08" db="EMBL/GenBank/DDBJ databases">
        <authorList>
            <person name="Shi S."/>
        </authorList>
    </citation>
    <scope>NUCLEOTIDE SEQUENCE [LARGE SCALE GENOMIC DNA]</scope>
    <source>
        <strain evidence="2 3">GY10130</strain>
    </source>
</reference>
<dbReference type="AlphaFoldDB" id="A0A5C8K8N7"/>
<organism evidence="2 3">
    <name type="scientific">Pontibacter qinzhouensis</name>
    <dbReference type="NCBI Taxonomy" id="2603253"/>
    <lineage>
        <taxon>Bacteria</taxon>
        <taxon>Pseudomonadati</taxon>
        <taxon>Bacteroidota</taxon>
        <taxon>Cytophagia</taxon>
        <taxon>Cytophagales</taxon>
        <taxon>Hymenobacteraceae</taxon>
        <taxon>Pontibacter</taxon>
    </lineage>
</organism>
<feature type="chain" id="PRO_5022858423" description="Lipoprotein" evidence="1">
    <location>
        <begin position="21"/>
        <end position="530"/>
    </location>
</feature>
<gene>
    <name evidence="2" type="ORF">FVR03_10900</name>
</gene>
<protein>
    <recommendedName>
        <fullName evidence="4">Lipoprotein</fullName>
    </recommendedName>
</protein>
<comment type="caution">
    <text evidence="2">The sequence shown here is derived from an EMBL/GenBank/DDBJ whole genome shotgun (WGS) entry which is preliminary data.</text>
</comment>
<sequence length="530" mass="60338">MISFRAACIFLFSLVLSGCADNTFFQEDALVQSGTTPAITPATDSVWVTVGGHYNRNAFYYIFWGKHNRQLWATPVKVPVFRLHKVAGGLKVVKRGGGYQSTSFQLQDGDGRLYAFRTLDKDPVHVLSDFWQKTFVTNVVRDQTSAANPFAALVVPPLAEALRIWHSNPRLYYVSSNDTSFGEFAPLVQGKVFMLEEKFKTPADIPANENNTIGFLDSDEAFRLRFSSNRYHFEQREFAKARLLDLLLGDWDRHKGQWDWAVSKKGEETYFRPIPKDRDQVFLKMNDGLIPFIASSKIMVRKFYSFSEKFGDVQALLINARFIDERLLHELSKEAWLQLAGQAQAALTDQVIAAAVRQLPEPIRKKIGKELEASLQTRRNNLPEAAEIMYSILAKEVTIPGTDQEEQFIVNRHPDGKTQVRIFRRTSIMSPEQQLYNRVFSADETKIIRLYGLAGDDEFVVEGFVNNAIPIEIYGGLGEDKISERSSVKSWKKKTSIFDTERGNSIIFGSEGRDRTTRDVRVHAYDREGN</sequence>
<proteinExistence type="predicted"/>
<evidence type="ECO:0000256" key="1">
    <source>
        <dbReference type="SAM" id="SignalP"/>
    </source>
</evidence>
<keyword evidence="3" id="KW-1185">Reference proteome</keyword>
<accession>A0A5C8K8N7</accession>
<evidence type="ECO:0008006" key="4">
    <source>
        <dbReference type="Google" id="ProtNLM"/>
    </source>
</evidence>
<keyword evidence="1" id="KW-0732">Signal</keyword>